<gene>
    <name evidence="1" type="ORF">E2C01_092523</name>
</gene>
<comment type="caution">
    <text evidence="1">The sequence shown here is derived from an EMBL/GenBank/DDBJ whole genome shotgun (WGS) entry which is preliminary data.</text>
</comment>
<name>A0A5B7JKG9_PORTR</name>
<sequence length="35" mass="4044">MPHLNHTHKLYNFGVMNLNFVMPGSPYPELSRATE</sequence>
<evidence type="ECO:0000313" key="2">
    <source>
        <dbReference type="Proteomes" id="UP000324222"/>
    </source>
</evidence>
<evidence type="ECO:0000313" key="1">
    <source>
        <dbReference type="EMBL" id="MPC97220.1"/>
    </source>
</evidence>
<organism evidence="1 2">
    <name type="scientific">Portunus trituberculatus</name>
    <name type="common">Swimming crab</name>
    <name type="synonym">Neptunus trituberculatus</name>
    <dbReference type="NCBI Taxonomy" id="210409"/>
    <lineage>
        <taxon>Eukaryota</taxon>
        <taxon>Metazoa</taxon>
        <taxon>Ecdysozoa</taxon>
        <taxon>Arthropoda</taxon>
        <taxon>Crustacea</taxon>
        <taxon>Multicrustacea</taxon>
        <taxon>Malacostraca</taxon>
        <taxon>Eumalacostraca</taxon>
        <taxon>Eucarida</taxon>
        <taxon>Decapoda</taxon>
        <taxon>Pleocyemata</taxon>
        <taxon>Brachyura</taxon>
        <taxon>Eubrachyura</taxon>
        <taxon>Portunoidea</taxon>
        <taxon>Portunidae</taxon>
        <taxon>Portuninae</taxon>
        <taxon>Portunus</taxon>
    </lineage>
</organism>
<keyword evidence="2" id="KW-1185">Reference proteome</keyword>
<dbReference type="AlphaFoldDB" id="A0A5B7JKG9"/>
<accession>A0A5B7JKG9</accession>
<proteinExistence type="predicted"/>
<protein>
    <submittedName>
        <fullName evidence="1">Uncharacterized protein</fullName>
    </submittedName>
</protein>
<dbReference type="Proteomes" id="UP000324222">
    <property type="component" value="Unassembled WGS sequence"/>
</dbReference>
<dbReference type="EMBL" id="VSRR010109049">
    <property type="protein sequence ID" value="MPC97220.1"/>
    <property type="molecule type" value="Genomic_DNA"/>
</dbReference>
<reference evidence="1 2" key="1">
    <citation type="submission" date="2019-05" db="EMBL/GenBank/DDBJ databases">
        <title>Another draft genome of Portunus trituberculatus and its Hox gene families provides insights of decapod evolution.</title>
        <authorList>
            <person name="Jeong J.-H."/>
            <person name="Song I."/>
            <person name="Kim S."/>
            <person name="Choi T."/>
            <person name="Kim D."/>
            <person name="Ryu S."/>
            <person name="Kim W."/>
        </authorList>
    </citation>
    <scope>NUCLEOTIDE SEQUENCE [LARGE SCALE GENOMIC DNA]</scope>
    <source>
        <tissue evidence="1">Muscle</tissue>
    </source>
</reference>